<dbReference type="SUPFAM" id="SSF55486">
    <property type="entry name" value="Metalloproteases ('zincins'), catalytic domain"/>
    <property type="match status" value="1"/>
</dbReference>
<feature type="chain" id="PRO_5013074403" evidence="2">
    <location>
        <begin position="19"/>
        <end position="874"/>
    </location>
</feature>
<name>A0A1Z4BLW8_9FLAO</name>
<sequence length="874" mass="97728">MKHIIYLFLYLSFTTAQAQWNIALPNGETLNLQWQERENSQQNKDIHTFVGYSQNQFVATLVVHPNKEASGSLQWEGTTYQLTGSQQGKLSAKERLRHNPNAKCGTDTHQHTSHFPSPQNSPTARPVTTATSLMPNDPEGILYLYRLAVLVDYYDFAHTFGSDITQVKNFLLNLETFLNEVYVRDIGVKFSIVDDNRLIIQEATKQLYNQKSRRDIIENSTEKINELIGDKQYDIGIVIAPGTDATLSGLAFFSGGFRLVRKGGASAIAENATIAHEIGHLFGADHTFKNVYSGNSLYTEPRYGQSLMGYSNNFPDGAFFSLPTAYQIRNGIVNRSYFKDSQRTQLVNRNGNDVSNFNYVYGIKTESSFPTIDRTKLQETYTIPKDTYFQFRIKATSPNNLPIYYTAQLTSRAGVNDPKFLTRKGKIGGNPITFQTQYSDLGGFIEYTRPNAKGEHLFWVATSNPAPQHFVNYDMVAVKVNIADGKTFAITNGMNDEYQGGDKITLHWQVDPNFFDPNSKVRILLSDDLGKTFKYTLVESTENDGTCEIMLPNIEIGTVEWGKQPKIQLPAGVIKVEVIDHIAFAITNVAPYKIFNGKSVPNGGFKIKRKTGTPSPLTFVENSKPKNVTVQCANEIPAPVNPTTEGGCGAATITHTDKKLAGTCANSFTIQRTFKAYDGCETITYQQTIVVNDTQKPTFVGSLPQDTTIDEGTEILLGATLTATDNCKGTFQVVPTKENLANKIIYTWVAKDDCANESVHKQTITLRPIAKKPQQEPEKNIVIYNGVSTENTNNYFTVEGADDNSPIHLLIFDETGLKVYENEHYGKNGDYFRGYANVKGFIGNNKALHGTYFYIVRYSKHGKEEQQKGFLYVR</sequence>
<organism evidence="3 4">
    <name type="scientific">Capnocytophaga endodontalis</name>
    <dbReference type="NCBI Taxonomy" id="2708117"/>
    <lineage>
        <taxon>Bacteria</taxon>
        <taxon>Pseudomonadati</taxon>
        <taxon>Bacteroidota</taxon>
        <taxon>Flavobacteriia</taxon>
        <taxon>Flavobacteriales</taxon>
        <taxon>Flavobacteriaceae</taxon>
        <taxon>Capnocytophaga</taxon>
    </lineage>
</organism>
<feature type="signal peptide" evidence="2">
    <location>
        <begin position="1"/>
        <end position="18"/>
    </location>
</feature>
<dbReference type="EMBL" id="CP022022">
    <property type="protein sequence ID" value="ASF42260.1"/>
    <property type="molecule type" value="Genomic_DNA"/>
</dbReference>
<feature type="compositionally biased region" description="Polar residues" evidence="1">
    <location>
        <begin position="113"/>
        <end position="127"/>
    </location>
</feature>
<dbReference type="KEGG" id="capn:CBG49_03665"/>
<proteinExistence type="predicted"/>
<keyword evidence="3" id="KW-0482">Metalloprotease</keyword>
<evidence type="ECO:0000313" key="3">
    <source>
        <dbReference type="EMBL" id="ASF42260.1"/>
    </source>
</evidence>
<gene>
    <name evidence="3" type="ORF">CBG49_03665</name>
</gene>
<keyword evidence="4" id="KW-1185">Reference proteome</keyword>
<dbReference type="Gene3D" id="3.40.390.10">
    <property type="entry name" value="Collagenase (Catalytic Domain)"/>
    <property type="match status" value="1"/>
</dbReference>
<dbReference type="GO" id="GO:0006508">
    <property type="term" value="P:proteolysis"/>
    <property type="evidence" value="ECO:0007669"/>
    <property type="project" value="UniProtKB-KW"/>
</dbReference>
<dbReference type="Pfam" id="PF13582">
    <property type="entry name" value="Reprolysin_3"/>
    <property type="match status" value="1"/>
</dbReference>
<feature type="region of interest" description="Disordered" evidence="1">
    <location>
        <begin position="103"/>
        <end position="127"/>
    </location>
</feature>
<dbReference type="GO" id="GO:0008237">
    <property type="term" value="F:metallopeptidase activity"/>
    <property type="evidence" value="ECO:0007669"/>
    <property type="project" value="UniProtKB-KW"/>
</dbReference>
<accession>A0A1Z4BLW8</accession>
<reference evidence="4" key="1">
    <citation type="submission" date="2017-06" db="EMBL/GenBank/DDBJ databases">
        <title>Complete genome sequence of Capnocytophaga sp. KCOM 1579 (=ChDC OS43) isolated from a human refractory periapical abscess lesion.</title>
        <authorList>
            <person name="Kook J.-K."/>
            <person name="Park S.-N."/>
            <person name="Lim Y.K."/>
            <person name="Roh H."/>
        </authorList>
    </citation>
    <scope>NUCLEOTIDE SEQUENCE [LARGE SCALE GENOMIC DNA]</scope>
    <source>
        <strain evidence="4">ChDC OS43</strain>
    </source>
</reference>
<protein>
    <submittedName>
        <fullName evidence="3">Reprolysin family zinc metalloprotease</fullName>
    </submittedName>
</protein>
<keyword evidence="2" id="KW-0732">Signal</keyword>
<keyword evidence="3" id="KW-0645">Protease</keyword>
<dbReference type="Pfam" id="PF13585">
    <property type="entry name" value="CHU_C"/>
    <property type="match status" value="1"/>
</dbReference>
<dbReference type="InterPro" id="IPR024079">
    <property type="entry name" value="MetalloPept_cat_dom_sf"/>
</dbReference>
<dbReference type="AlphaFoldDB" id="A0A1Z4BLW8"/>
<evidence type="ECO:0000256" key="2">
    <source>
        <dbReference type="SAM" id="SignalP"/>
    </source>
</evidence>
<evidence type="ECO:0000313" key="4">
    <source>
        <dbReference type="Proteomes" id="UP000197007"/>
    </source>
</evidence>
<keyword evidence="3" id="KW-0378">Hydrolase</keyword>
<evidence type="ECO:0000256" key="1">
    <source>
        <dbReference type="SAM" id="MobiDB-lite"/>
    </source>
</evidence>
<dbReference type="RefSeq" id="WP_088593426.1">
    <property type="nucleotide sequence ID" value="NZ_CP022022.1"/>
</dbReference>
<dbReference type="Proteomes" id="UP000197007">
    <property type="component" value="Chromosome"/>
</dbReference>